<accession>A0AAE0Z521</accession>
<comment type="caution">
    <text evidence="1">The sequence shown here is derived from an EMBL/GenBank/DDBJ whole genome shotgun (WGS) entry which is preliminary data.</text>
</comment>
<keyword evidence="2" id="KW-1185">Reference proteome</keyword>
<dbReference type="Proteomes" id="UP001283361">
    <property type="component" value="Unassembled WGS sequence"/>
</dbReference>
<proteinExistence type="predicted"/>
<dbReference type="EMBL" id="JAWDGP010004625">
    <property type="protein sequence ID" value="KAK3762922.1"/>
    <property type="molecule type" value="Genomic_DNA"/>
</dbReference>
<evidence type="ECO:0000313" key="1">
    <source>
        <dbReference type="EMBL" id="KAK3762922.1"/>
    </source>
</evidence>
<name>A0AAE0Z521_9GAST</name>
<sequence>MSRFRLRIIMREVCRASRLLHSTLFDPAPFPTFHTREEEQLPTVFSKPRLEFLHVETRGRMITTFSSPSQSRQPKHVYLFSSACLYRLYKCSHSHSSPTSTVRKVLDAVAWHRNDIITNQHHHVLRPPPSTTVKTKPSLVQSGPRDEWRHGYCQVLAPHVAWGQRLGCVYRVITYEYSLLSLTVSATDLAVKCDSVWPALALASRCLTVSETDLAVKCDSVWPALALASL</sequence>
<evidence type="ECO:0000313" key="2">
    <source>
        <dbReference type="Proteomes" id="UP001283361"/>
    </source>
</evidence>
<gene>
    <name evidence="1" type="ORF">RRG08_008139</name>
</gene>
<protein>
    <submittedName>
        <fullName evidence="1">Uncharacterized protein</fullName>
    </submittedName>
</protein>
<dbReference type="AlphaFoldDB" id="A0AAE0Z521"/>
<organism evidence="1 2">
    <name type="scientific">Elysia crispata</name>
    <name type="common">lettuce slug</name>
    <dbReference type="NCBI Taxonomy" id="231223"/>
    <lineage>
        <taxon>Eukaryota</taxon>
        <taxon>Metazoa</taxon>
        <taxon>Spiralia</taxon>
        <taxon>Lophotrochozoa</taxon>
        <taxon>Mollusca</taxon>
        <taxon>Gastropoda</taxon>
        <taxon>Heterobranchia</taxon>
        <taxon>Euthyneura</taxon>
        <taxon>Panpulmonata</taxon>
        <taxon>Sacoglossa</taxon>
        <taxon>Placobranchoidea</taxon>
        <taxon>Plakobranchidae</taxon>
        <taxon>Elysia</taxon>
    </lineage>
</organism>
<reference evidence="1" key="1">
    <citation type="journal article" date="2023" name="G3 (Bethesda)">
        <title>A reference genome for the long-term kleptoplast-retaining sea slug Elysia crispata morphotype clarki.</title>
        <authorList>
            <person name="Eastman K.E."/>
            <person name="Pendleton A.L."/>
            <person name="Shaikh M.A."/>
            <person name="Suttiyut T."/>
            <person name="Ogas R."/>
            <person name="Tomko P."/>
            <person name="Gavelis G."/>
            <person name="Widhalm J.R."/>
            <person name="Wisecaver J.H."/>
        </authorList>
    </citation>
    <scope>NUCLEOTIDE SEQUENCE</scope>
    <source>
        <strain evidence="1">ECLA1</strain>
    </source>
</reference>